<dbReference type="Proteomes" id="UP000198704">
    <property type="component" value="Unassembled WGS sequence"/>
</dbReference>
<protein>
    <recommendedName>
        <fullName evidence="3">TRAP transporter solute receptor, TAXI family</fullName>
    </recommendedName>
</protein>
<dbReference type="STRING" id="582672.SAMN05216360_104236"/>
<reference evidence="2" key="1">
    <citation type="submission" date="2016-10" db="EMBL/GenBank/DDBJ databases">
        <authorList>
            <person name="Varghese N."/>
            <person name="Submissions S."/>
        </authorList>
    </citation>
    <scope>NUCLEOTIDE SEQUENCE [LARGE SCALE GENOMIC DNA]</scope>
    <source>
        <strain evidence="2">BL47</strain>
    </source>
</reference>
<gene>
    <name evidence="1" type="ORF">SAMN05216360_104236</name>
</gene>
<dbReference type="Pfam" id="PF16868">
    <property type="entry name" value="NMT1_3"/>
    <property type="match status" value="1"/>
</dbReference>
<organism evidence="1 2">
    <name type="scientific">Methylobacterium phyllostachyos</name>
    <dbReference type="NCBI Taxonomy" id="582672"/>
    <lineage>
        <taxon>Bacteria</taxon>
        <taxon>Pseudomonadati</taxon>
        <taxon>Pseudomonadota</taxon>
        <taxon>Alphaproteobacteria</taxon>
        <taxon>Hyphomicrobiales</taxon>
        <taxon>Methylobacteriaceae</taxon>
        <taxon>Methylobacterium</taxon>
    </lineage>
</organism>
<dbReference type="SUPFAM" id="SSF53850">
    <property type="entry name" value="Periplasmic binding protein-like II"/>
    <property type="match status" value="1"/>
</dbReference>
<name>A0A1G9X3H4_9HYPH</name>
<dbReference type="NCBIfam" id="TIGR02122">
    <property type="entry name" value="TRAP_TAXI"/>
    <property type="match status" value="1"/>
</dbReference>
<dbReference type="InterPro" id="IPR011852">
    <property type="entry name" value="TRAP_TAXI"/>
</dbReference>
<accession>A0A1G9X3H4</accession>
<evidence type="ECO:0000313" key="2">
    <source>
        <dbReference type="Proteomes" id="UP000198704"/>
    </source>
</evidence>
<evidence type="ECO:0008006" key="3">
    <source>
        <dbReference type="Google" id="ProtNLM"/>
    </source>
</evidence>
<dbReference type="AlphaFoldDB" id="A0A1G9X3H4"/>
<dbReference type="RefSeq" id="WP_091714890.1">
    <property type="nucleotide sequence ID" value="NZ_FNHS01000004.1"/>
</dbReference>
<proteinExistence type="predicted"/>
<dbReference type="PANTHER" id="PTHR42941">
    <property type="entry name" value="SLL1037 PROTEIN"/>
    <property type="match status" value="1"/>
</dbReference>
<dbReference type="EMBL" id="FNHS01000004">
    <property type="protein sequence ID" value="SDM91324.1"/>
    <property type="molecule type" value="Genomic_DNA"/>
</dbReference>
<dbReference type="OrthoDB" id="7331522at2"/>
<dbReference type="PANTHER" id="PTHR42941:SF1">
    <property type="entry name" value="SLL1037 PROTEIN"/>
    <property type="match status" value="1"/>
</dbReference>
<dbReference type="Gene3D" id="3.40.190.10">
    <property type="entry name" value="Periplasmic binding protein-like II"/>
    <property type="match status" value="2"/>
</dbReference>
<sequence length="312" mass="32008">MATLRRGGWPSRRTALLGALGLVAAGPVRSAEAMHVTLATATPGGGFPAFGATFANGLHRADPDLIIATLASAGSAENLGLLRAGRVDLGLVQGEYAYPAFTEADGITVLAPMYPTPGLFVVPADSAIRSVSDLRGRAVVLGTHQSGLTLMGRRALAASGIDPEHDIRPILLDRAGDGPTLVREGRADALWGGGLDWPGFAALARAPGGARFFGPSEAGIASLAQPGSPMKRLVVPAGSFPGQASPVTTVGSWSFVLARPGFDTGTAYRIIRALIRGGEADTDPKNLIGLVPADRINPGTARFLREAGLTPP</sequence>
<evidence type="ECO:0000313" key="1">
    <source>
        <dbReference type="EMBL" id="SDM91324.1"/>
    </source>
</evidence>
<keyword evidence="2" id="KW-1185">Reference proteome</keyword>